<dbReference type="Pfam" id="PF05958">
    <property type="entry name" value="tRNA_U5-meth_tr"/>
    <property type="match status" value="1"/>
</dbReference>
<feature type="domain" description="TRAM" evidence="6">
    <location>
        <begin position="1"/>
        <end position="60"/>
    </location>
</feature>
<feature type="binding site" evidence="4">
    <location>
        <position position="385"/>
    </location>
    <ligand>
        <name>S-adenosyl-L-methionine</name>
        <dbReference type="ChEBI" id="CHEBI:59789"/>
    </ligand>
</feature>
<evidence type="ECO:0000259" key="6">
    <source>
        <dbReference type="PROSITE" id="PS50926"/>
    </source>
</evidence>
<dbReference type="Pfam" id="PF01938">
    <property type="entry name" value="TRAM"/>
    <property type="match status" value="1"/>
</dbReference>
<feature type="binding site" evidence="4">
    <location>
        <position position="339"/>
    </location>
    <ligand>
        <name>S-adenosyl-L-methionine</name>
        <dbReference type="ChEBI" id="CHEBI:59789"/>
    </ligand>
</feature>
<dbReference type="InterPro" id="IPR010280">
    <property type="entry name" value="U5_MeTrfase_fam"/>
</dbReference>
<feature type="binding site" evidence="4">
    <location>
        <position position="289"/>
    </location>
    <ligand>
        <name>S-adenosyl-L-methionine</name>
        <dbReference type="ChEBI" id="CHEBI:59789"/>
    </ligand>
</feature>
<dbReference type="PROSITE" id="PS51687">
    <property type="entry name" value="SAM_MT_RNA_M5U"/>
    <property type="match status" value="1"/>
</dbReference>
<dbReference type="GO" id="GO:0008757">
    <property type="term" value="F:S-adenosylmethionine-dependent methyltransferase activity"/>
    <property type="evidence" value="ECO:0007669"/>
    <property type="project" value="UniProtKB-ARBA"/>
</dbReference>
<evidence type="ECO:0000256" key="5">
    <source>
        <dbReference type="PROSITE-ProRule" id="PRU10015"/>
    </source>
</evidence>
<proteinExistence type="inferred from homology"/>
<comment type="similarity">
    <text evidence="4">Belongs to the class I-like SAM-binding methyltransferase superfamily. RNA M5U methyltransferase family.</text>
</comment>
<dbReference type="KEGG" id="alam:RT761_00201"/>
<dbReference type="PROSITE" id="PS50926">
    <property type="entry name" value="TRAM"/>
    <property type="match status" value="1"/>
</dbReference>
<dbReference type="SUPFAM" id="SSF53335">
    <property type="entry name" value="S-adenosyl-L-methionine-dependent methyltransferases"/>
    <property type="match status" value="1"/>
</dbReference>
<dbReference type="Gene3D" id="2.40.50.140">
    <property type="entry name" value="Nucleic acid-binding proteins"/>
    <property type="match status" value="1"/>
</dbReference>
<dbReference type="EMBL" id="CP065383">
    <property type="protein sequence ID" value="QPM67013.1"/>
    <property type="molecule type" value="Genomic_DNA"/>
</dbReference>
<feature type="binding site" evidence="4">
    <location>
        <position position="318"/>
    </location>
    <ligand>
        <name>S-adenosyl-L-methionine</name>
        <dbReference type="ChEBI" id="CHEBI:59789"/>
    </ligand>
</feature>
<dbReference type="InterPro" id="IPR012340">
    <property type="entry name" value="NA-bd_OB-fold"/>
</dbReference>
<dbReference type="GO" id="GO:0006396">
    <property type="term" value="P:RNA processing"/>
    <property type="evidence" value="ECO:0007669"/>
    <property type="project" value="InterPro"/>
</dbReference>
<dbReference type="Gene3D" id="2.40.50.1070">
    <property type="match status" value="1"/>
</dbReference>
<dbReference type="PANTHER" id="PTHR11061">
    <property type="entry name" value="RNA M5U METHYLTRANSFERASE"/>
    <property type="match status" value="1"/>
</dbReference>
<dbReference type="SUPFAM" id="SSF50249">
    <property type="entry name" value="Nucleic acid-binding proteins"/>
    <property type="match status" value="1"/>
</dbReference>
<dbReference type="PROSITE" id="PS01230">
    <property type="entry name" value="TRMA_1"/>
    <property type="match status" value="1"/>
</dbReference>
<sequence>MLKKGDVIEGTVETFALPDCTGVMRHQNWVVFVPGVLPGEKCRVGVRKVKRNFLQGELSEFIEKSPMRIEPVCPHFQMGCGGCSLQFADYAEQVSIKEKNALNAIERIGKVNLSLVDYEGFIPSVQHLGYRNKMEFNFGTQDGKLICGLRPKGKYWDLIDLQTCYLMNEKVIAGLLDFFRSYGNRNNLKGYDPVRKDGFLRNLLIRYNRSLDQYLIGLSTVSGKLPEEDRLVQDLVHNFPSVSGLVHIVNDSPANALLFEEKILLYGSEYYIETIGSTQYKVSIDSFFQVNIHVGELLFPIIENYTDLQPGESLFDLYSGNGSIGLYLSRQGNRITGIEENPQAVEDARFNATLNSISSYKAICGRVEKVLLDVIGSSLKKGIVDPPRAGLTPKVIKTLVAAHPEKIVYVSCNTTSLARDLAVFAEDNFMLKKITWIDLFPQTPHYEAVALIEPSS</sequence>
<evidence type="ECO:0000313" key="7">
    <source>
        <dbReference type="EMBL" id="QPM67013.1"/>
    </source>
</evidence>
<evidence type="ECO:0000256" key="3">
    <source>
        <dbReference type="ARBA" id="ARBA00022691"/>
    </source>
</evidence>
<dbReference type="InterPro" id="IPR030390">
    <property type="entry name" value="MeTrfase_TrmA_AS"/>
</dbReference>
<evidence type="ECO:0000256" key="1">
    <source>
        <dbReference type="ARBA" id="ARBA00022603"/>
    </source>
</evidence>
<dbReference type="Gene3D" id="3.40.50.150">
    <property type="entry name" value="Vaccinia Virus protein VP39"/>
    <property type="match status" value="1"/>
</dbReference>
<feature type="active site" description="Nucleophile" evidence="4">
    <location>
        <position position="412"/>
    </location>
</feature>
<dbReference type="PANTHER" id="PTHR11061:SF30">
    <property type="entry name" value="TRNA (URACIL(54)-C(5))-METHYLTRANSFERASE"/>
    <property type="match status" value="1"/>
</dbReference>
<keyword evidence="1 4" id="KW-0489">Methyltransferase</keyword>
<dbReference type="RefSeq" id="WP_218112240.1">
    <property type="nucleotide sequence ID" value="NZ_CP065383.1"/>
</dbReference>
<dbReference type="GO" id="GO:0008173">
    <property type="term" value="F:RNA methyltransferase activity"/>
    <property type="evidence" value="ECO:0007669"/>
    <property type="project" value="InterPro"/>
</dbReference>
<evidence type="ECO:0000256" key="4">
    <source>
        <dbReference type="PROSITE-ProRule" id="PRU01024"/>
    </source>
</evidence>
<reference evidence="7 8" key="1">
    <citation type="journal article" date="2021" name="Nat. Commun.">
        <title>Isolation of a member of the candidate phylum Atribacteria reveals a unique cell membrane structure.</title>
        <authorList>
            <person name="Taiki K."/>
            <person name="Nobu M.K."/>
            <person name="Kusada H."/>
            <person name="Meng X.-Y."/>
            <person name="Hosoki N."/>
            <person name="Uematsu K."/>
            <person name="Yoshioka H."/>
            <person name="Kamagata Y."/>
            <person name="Tamaki H."/>
        </authorList>
    </citation>
    <scope>NUCLEOTIDE SEQUENCE [LARGE SCALE GENOMIC DNA]</scope>
    <source>
        <strain evidence="7 8">RT761</strain>
    </source>
</reference>
<dbReference type="GO" id="GO:0032259">
    <property type="term" value="P:methylation"/>
    <property type="evidence" value="ECO:0007669"/>
    <property type="project" value="UniProtKB-KW"/>
</dbReference>
<dbReference type="EC" id="2.1.1.189" evidence="7"/>
<name>A0A7T1F1I9_ATRLM</name>
<organism evidence="7 8">
    <name type="scientific">Atribacter laminatus</name>
    <dbReference type="NCBI Taxonomy" id="2847778"/>
    <lineage>
        <taxon>Bacteria</taxon>
        <taxon>Pseudomonadati</taxon>
        <taxon>Atribacterota</taxon>
        <taxon>Atribacteria</taxon>
        <taxon>Atribacterales</taxon>
        <taxon>Atribacteraceae</taxon>
        <taxon>Atribacter</taxon>
    </lineage>
</organism>
<gene>
    <name evidence="7" type="primary">rlmCD</name>
    <name evidence="7" type="ORF">RT761_00201</name>
</gene>
<keyword evidence="8" id="KW-1185">Reference proteome</keyword>
<dbReference type="Proteomes" id="UP000594463">
    <property type="component" value="Chromosome"/>
</dbReference>
<dbReference type="InterPro" id="IPR030391">
    <property type="entry name" value="MeTrfase_TrmA_CS"/>
</dbReference>
<dbReference type="NCBIfam" id="TIGR00479">
    <property type="entry name" value="rumA"/>
    <property type="match status" value="1"/>
</dbReference>
<keyword evidence="3 4" id="KW-0949">S-adenosyl-L-methionine</keyword>
<dbReference type="GO" id="GO:0009451">
    <property type="term" value="P:RNA modification"/>
    <property type="evidence" value="ECO:0007669"/>
    <property type="project" value="UniProtKB-ARBA"/>
</dbReference>
<accession>A0A7T1F1I9</accession>
<evidence type="ECO:0000313" key="8">
    <source>
        <dbReference type="Proteomes" id="UP000594463"/>
    </source>
</evidence>
<dbReference type="PROSITE" id="PS01231">
    <property type="entry name" value="TRMA_2"/>
    <property type="match status" value="1"/>
</dbReference>
<dbReference type="AlphaFoldDB" id="A0A7T1F1I9"/>
<protein>
    <submittedName>
        <fullName evidence="7">23S rRNA (Uracil-C(5))-methyltransferase RlmCD</fullName>
        <ecNumber evidence="7">2.1.1.189</ecNumber>
    </submittedName>
</protein>
<dbReference type="InterPro" id="IPR029063">
    <property type="entry name" value="SAM-dependent_MTases_sf"/>
</dbReference>
<keyword evidence="2 4" id="KW-0808">Transferase</keyword>
<feature type="active site" evidence="5">
    <location>
        <position position="412"/>
    </location>
</feature>
<dbReference type="InterPro" id="IPR002792">
    <property type="entry name" value="TRAM_dom"/>
</dbReference>
<evidence type="ECO:0000256" key="2">
    <source>
        <dbReference type="ARBA" id="ARBA00022679"/>
    </source>
</evidence>